<keyword evidence="4 9" id="KW-0732">Signal</keyword>
<evidence type="ECO:0000313" key="13">
    <source>
        <dbReference type="Proteomes" id="UP000054097"/>
    </source>
</evidence>
<feature type="transmembrane region" description="Helical" evidence="8">
    <location>
        <begin position="454"/>
        <end position="475"/>
    </location>
</feature>
<feature type="transmembrane region" description="Helical" evidence="8">
    <location>
        <begin position="385"/>
        <end position="404"/>
    </location>
</feature>
<gene>
    <name evidence="12" type="ORF">M408DRAFT_331972</name>
</gene>
<keyword evidence="6 8" id="KW-0472">Membrane</keyword>
<keyword evidence="3 8" id="KW-0812">Transmembrane</keyword>
<feature type="compositionally biased region" description="Basic and acidic residues" evidence="7">
    <location>
        <begin position="607"/>
        <end position="621"/>
    </location>
</feature>
<feature type="signal peptide" evidence="9">
    <location>
        <begin position="1"/>
        <end position="22"/>
    </location>
</feature>
<feature type="region of interest" description="Disordered" evidence="7">
    <location>
        <begin position="550"/>
        <end position="631"/>
    </location>
</feature>
<accession>A0A0C3AXV1</accession>
<organism evidence="12 13">
    <name type="scientific">Serendipita vermifera MAFF 305830</name>
    <dbReference type="NCBI Taxonomy" id="933852"/>
    <lineage>
        <taxon>Eukaryota</taxon>
        <taxon>Fungi</taxon>
        <taxon>Dikarya</taxon>
        <taxon>Basidiomycota</taxon>
        <taxon>Agaricomycotina</taxon>
        <taxon>Agaricomycetes</taxon>
        <taxon>Sebacinales</taxon>
        <taxon>Serendipitaceae</taxon>
        <taxon>Serendipita</taxon>
    </lineage>
</organism>
<dbReference type="GO" id="GO:0005829">
    <property type="term" value="C:cytosol"/>
    <property type="evidence" value="ECO:0007669"/>
    <property type="project" value="GOC"/>
</dbReference>
<dbReference type="Pfam" id="PF21902">
    <property type="entry name" value="PTM1-like_N"/>
    <property type="match status" value="1"/>
</dbReference>
<dbReference type="STRING" id="933852.A0A0C3AXV1"/>
<dbReference type="InterPro" id="IPR053938">
    <property type="entry name" value="PTM1-like_N"/>
</dbReference>
<comment type="subcellular location">
    <subcellularLocation>
        <location evidence="1">Membrane</location>
        <topology evidence="1">Multi-pass membrane protein</topology>
    </subcellularLocation>
</comment>
<dbReference type="Pfam" id="PF06814">
    <property type="entry name" value="GOST_TM"/>
    <property type="match status" value="1"/>
</dbReference>
<dbReference type="GO" id="GO:0016020">
    <property type="term" value="C:membrane"/>
    <property type="evidence" value="ECO:0007669"/>
    <property type="project" value="UniProtKB-SubCell"/>
</dbReference>
<evidence type="ECO:0000256" key="6">
    <source>
        <dbReference type="ARBA" id="ARBA00023136"/>
    </source>
</evidence>
<dbReference type="AlphaFoldDB" id="A0A0C3AXV1"/>
<evidence type="ECO:0000256" key="5">
    <source>
        <dbReference type="ARBA" id="ARBA00022989"/>
    </source>
</evidence>
<dbReference type="HOGENOM" id="CLU_024065_0_0_1"/>
<feature type="compositionally biased region" description="Acidic residues" evidence="7">
    <location>
        <begin position="576"/>
        <end position="591"/>
    </location>
</feature>
<dbReference type="Proteomes" id="UP000054097">
    <property type="component" value="Unassembled WGS sequence"/>
</dbReference>
<proteinExistence type="inferred from homology"/>
<name>A0A0C3AXV1_SERVB</name>
<reference evidence="13" key="2">
    <citation type="submission" date="2015-01" db="EMBL/GenBank/DDBJ databases">
        <title>Evolutionary Origins and Diversification of the Mycorrhizal Mutualists.</title>
        <authorList>
            <consortium name="DOE Joint Genome Institute"/>
            <consortium name="Mycorrhizal Genomics Consortium"/>
            <person name="Kohler A."/>
            <person name="Kuo A."/>
            <person name="Nagy L.G."/>
            <person name="Floudas D."/>
            <person name="Copeland A."/>
            <person name="Barry K.W."/>
            <person name="Cichocki N."/>
            <person name="Veneault-Fourrey C."/>
            <person name="LaButti K."/>
            <person name="Lindquist E.A."/>
            <person name="Lipzen A."/>
            <person name="Lundell T."/>
            <person name="Morin E."/>
            <person name="Murat C."/>
            <person name="Riley R."/>
            <person name="Ohm R."/>
            <person name="Sun H."/>
            <person name="Tunlid A."/>
            <person name="Henrissat B."/>
            <person name="Grigoriev I.V."/>
            <person name="Hibbett D.S."/>
            <person name="Martin F."/>
        </authorList>
    </citation>
    <scope>NUCLEOTIDE SEQUENCE [LARGE SCALE GENOMIC DNA]</scope>
    <source>
        <strain evidence="13">MAFF 305830</strain>
    </source>
</reference>
<comment type="similarity">
    <text evidence="2">Belongs to the LU7TM family.</text>
</comment>
<feature type="transmembrane region" description="Helical" evidence="8">
    <location>
        <begin position="309"/>
        <end position="328"/>
    </location>
</feature>
<evidence type="ECO:0000259" key="10">
    <source>
        <dbReference type="Pfam" id="PF06814"/>
    </source>
</evidence>
<dbReference type="GO" id="GO:0005794">
    <property type="term" value="C:Golgi apparatus"/>
    <property type="evidence" value="ECO:0007669"/>
    <property type="project" value="TreeGrafter"/>
</dbReference>
<dbReference type="InterPro" id="IPR053937">
    <property type="entry name" value="GOST_TM"/>
</dbReference>
<evidence type="ECO:0000256" key="3">
    <source>
        <dbReference type="ARBA" id="ARBA00022692"/>
    </source>
</evidence>
<evidence type="ECO:0000256" key="4">
    <source>
        <dbReference type="ARBA" id="ARBA00022729"/>
    </source>
</evidence>
<evidence type="ECO:0000313" key="12">
    <source>
        <dbReference type="EMBL" id="KIM24051.1"/>
    </source>
</evidence>
<keyword evidence="13" id="KW-1185">Reference proteome</keyword>
<feature type="region of interest" description="Disordered" evidence="7">
    <location>
        <begin position="140"/>
        <end position="170"/>
    </location>
</feature>
<evidence type="ECO:0000256" key="8">
    <source>
        <dbReference type="SAM" id="Phobius"/>
    </source>
</evidence>
<dbReference type="EMBL" id="KN824328">
    <property type="protein sequence ID" value="KIM24051.1"/>
    <property type="molecule type" value="Genomic_DNA"/>
</dbReference>
<feature type="transmembrane region" description="Helical" evidence="8">
    <location>
        <begin position="495"/>
        <end position="519"/>
    </location>
</feature>
<dbReference type="PANTHER" id="PTHR21229">
    <property type="entry name" value="LUNG SEVEN TRANSMEMBRANE RECEPTOR"/>
    <property type="match status" value="1"/>
</dbReference>
<evidence type="ECO:0000256" key="9">
    <source>
        <dbReference type="SAM" id="SignalP"/>
    </source>
</evidence>
<evidence type="ECO:0000259" key="11">
    <source>
        <dbReference type="Pfam" id="PF21902"/>
    </source>
</evidence>
<reference evidence="12 13" key="1">
    <citation type="submission" date="2014-04" db="EMBL/GenBank/DDBJ databases">
        <authorList>
            <consortium name="DOE Joint Genome Institute"/>
            <person name="Kuo A."/>
            <person name="Zuccaro A."/>
            <person name="Kohler A."/>
            <person name="Nagy L.G."/>
            <person name="Floudas D."/>
            <person name="Copeland A."/>
            <person name="Barry K.W."/>
            <person name="Cichocki N."/>
            <person name="Veneault-Fourrey C."/>
            <person name="LaButti K."/>
            <person name="Lindquist E.A."/>
            <person name="Lipzen A."/>
            <person name="Lundell T."/>
            <person name="Morin E."/>
            <person name="Murat C."/>
            <person name="Sun H."/>
            <person name="Tunlid A."/>
            <person name="Henrissat B."/>
            <person name="Grigoriev I.V."/>
            <person name="Hibbett D.S."/>
            <person name="Martin F."/>
            <person name="Nordberg H.P."/>
            <person name="Cantor M.N."/>
            <person name="Hua S.X."/>
        </authorList>
    </citation>
    <scope>NUCLEOTIDE SEQUENCE [LARGE SCALE GENOMIC DNA]</scope>
    <source>
        <strain evidence="12 13">MAFF 305830</strain>
    </source>
</reference>
<feature type="transmembrane region" description="Helical" evidence="8">
    <location>
        <begin position="410"/>
        <end position="433"/>
    </location>
</feature>
<sequence length="631" mass="70265">MKFKRWFQGAFLGACGIGCASGYEQKIGDTDSTRQVCSGMYGGSIAHINVTFDSSSSGQLAMAIYEWQDVKYLGKDTYGDDNQPKTYVCTSDAVTGGYCTREELGQFIIDLPGQLTINSTSIWSRRVIFPGHLSKSDSPVEGNGFWDNPAGNPTPTDTEYASPWKRTPAPVYNEGETDTWTGDFHIMETDTAAPPSATSVPSRATESGGNLHYHDPITYPVPKTGYYCVAMIPLTVMDTRRDNSTEVPNHPKYSGTVLFRNTFNGQLSAAEYPKVNFYLGLTLAYLVLGGLWGYLCYRHMADLLPIQYYISYLAGFLVIEMVANWGYYRFVNAHGMGVSTSAFLVVVTILDSGRNALSFFLLLVVSLGLSVVRESLGPTMKKAKILTGLHFAFGVLYSTGLVYLDLESTAGLVLLMFVIPLALTLSSFLLWIMHGLSGTIAELRQRKQRYKLRMFRRLQLILIGAVIIIAAFFVLSSMSFSDRMSEDFAPNSWRWRWWLIDGYLALLYLVVFVSTAYLWRPTGSNRRLAMSDELAQDEEDAEDYDLDALESRGQPHPLNADGVPEAPRSGRRGVGDDETVFEIGEEEDDEDGRGRTPLSRGQRPKPRTSDEGPRDEHEHEGLMGQSSSERR</sequence>
<feature type="transmembrane region" description="Helical" evidence="8">
    <location>
        <begin position="277"/>
        <end position="297"/>
    </location>
</feature>
<feature type="chain" id="PRO_5002161211" evidence="9">
    <location>
        <begin position="23"/>
        <end position="631"/>
    </location>
</feature>
<feature type="domain" description="PTM1-like N-terminal" evidence="11">
    <location>
        <begin position="34"/>
        <end position="111"/>
    </location>
</feature>
<feature type="transmembrane region" description="Helical" evidence="8">
    <location>
        <begin position="356"/>
        <end position="373"/>
    </location>
</feature>
<dbReference type="PANTHER" id="PTHR21229:SF1">
    <property type="entry name" value="GH17801P"/>
    <property type="match status" value="1"/>
</dbReference>
<dbReference type="OrthoDB" id="19932at2759"/>
<feature type="domain" description="GOST seven transmembrane" evidence="10">
    <location>
        <begin position="273"/>
        <end position="525"/>
    </location>
</feature>
<keyword evidence="5 8" id="KW-1133">Transmembrane helix</keyword>
<dbReference type="GO" id="GO:0042147">
    <property type="term" value="P:retrograde transport, endosome to Golgi"/>
    <property type="evidence" value="ECO:0007669"/>
    <property type="project" value="TreeGrafter"/>
</dbReference>
<evidence type="ECO:0000256" key="7">
    <source>
        <dbReference type="SAM" id="MobiDB-lite"/>
    </source>
</evidence>
<evidence type="ECO:0000256" key="1">
    <source>
        <dbReference type="ARBA" id="ARBA00004141"/>
    </source>
</evidence>
<protein>
    <submittedName>
        <fullName evidence="12">Uncharacterized protein</fullName>
    </submittedName>
</protein>
<evidence type="ECO:0000256" key="2">
    <source>
        <dbReference type="ARBA" id="ARBA00007883"/>
    </source>
</evidence>
<dbReference type="InterPro" id="IPR009637">
    <property type="entry name" value="GPR107/GPR108-like"/>
</dbReference>